<evidence type="ECO:0000313" key="3">
    <source>
        <dbReference type="Proteomes" id="UP000829354"/>
    </source>
</evidence>
<dbReference type="GO" id="GO:0003677">
    <property type="term" value="F:DNA binding"/>
    <property type="evidence" value="ECO:0007669"/>
    <property type="project" value="InterPro"/>
</dbReference>
<feature type="compositionally biased region" description="Polar residues" evidence="1">
    <location>
        <begin position="54"/>
        <end position="63"/>
    </location>
</feature>
<sequence>MVNRSVGRPHKEATSNQGSFKAVNLKKRRLQKSESKQEVQTVKRGPGRPRKDSTSTQGTSKTGNLKRSRPFNSSGSESEDDSPQIVKRRPGRPRKNATSAPEKHKGATLKRRQSDFSDSDSEKDVQVAKRGRGRPRKNAIATRETYKVHSKRRMRSNFSESDMEEQRTPMVNQNQNVLDDPNIETRDVPLIAPVPGHEEQVREPIEHSEENQVRLVVFDVIPWNAPEEIPAHGPVSIQRVTASCNDLLPFLGDLIGFEEIGFAKNHEIENAKSNLNAEGLILPFNCCHDYKKWTRSQLMEFFSQLFHPATIRKLVMKISAGSHLSMFQDEGHLEKLNESEQFINEEQFSIIQQEIEKLSRFQ</sequence>
<evidence type="ECO:0000313" key="2">
    <source>
        <dbReference type="EMBL" id="UMM40367.1"/>
    </source>
</evidence>
<organism evidence="2 3">
    <name type="scientific">Caenorhabditis briggsae</name>
    <dbReference type="NCBI Taxonomy" id="6238"/>
    <lineage>
        <taxon>Eukaryota</taxon>
        <taxon>Metazoa</taxon>
        <taxon>Ecdysozoa</taxon>
        <taxon>Nematoda</taxon>
        <taxon>Chromadorea</taxon>
        <taxon>Rhabditida</taxon>
        <taxon>Rhabditina</taxon>
        <taxon>Rhabditomorpha</taxon>
        <taxon>Rhabditoidea</taxon>
        <taxon>Rhabditidae</taxon>
        <taxon>Peloderinae</taxon>
        <taxon>Caenorhabditis</taxon>
    </lineage>
</organism>
<protein>
    <submittedName>
        <fullName evidence="2">Uncharacterized protein</fullName>
    </submittedName>
</protein>
<dbReference type="EMBL" id="CP092625">
    <property type="protein sequence ID" value="UMM40367.1"/>
    <property type="molecule type" value="Genomic_DNA"/>
</dbReference>
<feature type="compositionally biased region" description="Basic and acidic residues" evidence="1">
    <location>
        <begin position="112"/>
        <end position="127"/>
    </location>
</feature>
<keyword evidence="3" id="KW-1185">Reference proteome</keyword>
<name>A0AAE9FCP1_CAEBR</name>
<dbReference type="SMART" id="SM00384">
    <property type="entry name" value="AT_hook"/>
    <property type="match status" value="4"/>
</dbReference>
<reference evidence="2 3" key="1">
    <citation type="submission" date="2022-04" db="EMBL/GenBank/DDBJ databases">
        <title>Chromosome-level reference genomes for two strains of Caenorhabditis briggsae: an improved platform for comparative genomics.</title>
        <authorList>
            <person name="Stevens L."/>
            <person name="Andersen E."/>
        </authorList>
    </citation>
    <scope>NUCLEOTIDE SEQUENCE [LARGE SCALE GENOMIC DNA]</scope>
    <source>
        <strain evidence="2">VX34</strain>
        <tissue evidence="2">Whole-organism</tissue>
    </source>
</reference>
<dbReference type="AlphaFoldDB" id="A0AAE9FCP1"/>
<dbReference type="PRINTS" id="PR00929">
    <property type="entry name" value="ATHOOK"/>
</dbReference>
<feature type="compositionally biased region" description="Basic residues" evidence="1">
    <location>
        <begin position="86"/>
        <end position="95"/>
    </location>
</feature>
<evidence type="ECO:0000256" key="1">
    <source>
        <dbReference type="SAM" id="MobiDB-lite"/>
    </source>
</evidence>
<gene>
    <name evidence="2" type="ORF">L5515_017029</name>
</gene>
<accession>A0AAE9FCP1</accession>
<feature type="region of interest" description="Disordered" evidence="1">
    <location>
        <begin position="1"/>
        <end position="168"/>
    </location>
</feature>
<proteinExistence type="predicted"/>
<dbReference type="Proteomes" id="UP000829354">
    <property type="component" value="Chromosome X"/>
</dbReference>
<dbReference type="InterPro" id="IPR017956">
    <property type="entry name" value="AT_hook_DNA-bd_motif"/>
</dbReference>